<proteinExistence type="predicted"/>
<reference evidence="5" key="1">
    <citation type="submission" date="2019-04" db="EMBL/GenBank/DDBJ databases">
        <title>Evolution of Biomass-Degrading Anaerobic Consortia Revealed by Metagenomics.</title>
        <authorList>
            <person name="Peng X."/>
        </authorList>
    </citation>
    <scope>NUCLEOTIDE SEQUENCE</scope>
    <source>
        <strain evidence="5">SIG551</strain>
    </source>
</reference>
<keyword evidence="3" id="KW-0804">Transcription</keyword>
<dbReference type="PANTHER" id="PTHR43537">
    <property type="entry name" value="TRANSCRIPTIONAL REGULATOR, GNTR FAMILY"/>
    <property type="match status" value="1"/>
</dbReference>
<dbReference type="InterPro" id="IPR036390">
    <property type="entry name" value="WH_DNA-bd_sf"/>
</dbReference>
<evidence type="ECO:0000256" key="2">
    <source>
        <dbReference type="ARBA" id="ARBA00023125"/>
    </source>
</evidence>
<dbReference type="SUPFAM" id="SSF48008">
    <property type="entry name" value="GntR ligand-binding domain-like"/>
    <property type="match status" value="1"/>
</dbReference>
<evidence type="ECO:0000313" key="6">
    <source>
        <dbReference type="Proteomes" id="UP000754750"/>
    </source>
</evidence>
<dbReference type="InterPro" id="IPR008920">
    <property type="entry name" value="TF_FadR/GntR_C"/>
</dbReference>
<dbReference type="InterPro" id="IPR011711">
    <property type="entry name" value="GntR_C"/>
</dbReference>
<dbReference type="Gene3D" id="1.20.120.530">
    <property type="entry name" value="GntR ligand-binding domain-like"/>
    <property type="match status" value="1"/>
</dbReference>
<evidence type="ECO:0000259" key="4">
    <source>
        <dbReference type="PROSITE" id="PS50949"/>
    </source>
</evidence>
<keyword evidence="2" id="KW-0238">DNA-binding</keyword>
<dbReference type="SUPFAM" id="SSF46785">
    <property type="entry name" value="Winged helix' DNA-binding domain"/>
    <property type="match status" value="1"/>
</dbReference>
<dbReference type="Pfam" id="PF07729">
    <property type="entry name" value="FCD"/>
    <property type="match status" value="1"/>
</dbReference>
<dbReference type="PROSITE" id="PS50949">
    <property type="entry name" value="HTH_GNTR"/>
    <property type="match status" value="1"/>
</dbReference>
<dbReference type="RefSeq" id="WP_020074634.1">
    <property type="nucleotide sequence ID" value="NZ_JBKWRC010000001.1"/>
</dbReference>
<evidence type="ECO:0000313" key="5">
    <source>
        <dbReference type="EMBL" id="MBE6832321.1"/>
    </source>
</evidence>
<keyword evidence="1" id="KW-0805">Transcription regulation</keyword>
<evidence type="ECO:0000256" key="3">
    <source>
        <dbReference type="ARBA" id="ARBA00023163"/>
    </source>
</evidence>
<accession>A0A928Q2Y2</accession>
<dbReference type="GO" id="GO:0003677">
    <property type="term" value="F:DNA binding"/>
    <property type="evidence" value="ECO:0007669"/>
    <property type="project" value="UniProtKB-KW"/>
</dbReference>
<dbReference type="InterPro" id="IPR000524">
    <property type="entry name" value="Tscrpt_reg_HTH_GntR"/>
</dbReference>
<dbReference type="Proteomes" id="UP000754750">
    <property type="component" value="Unassembled WGS sequence"/>
</dbReference>
<dbReference type="SMART" id="SM00895">
    <property type="entry name" value="FCD"/>
    <property type="match status" value="1"/>
</dbReference>
<name>A0A928Q2Y2_9FIRM</name>
<gene>
    <name evidence="5" type="ORF">E7512_01845</name>
</gene>
<dbReference type="Pfam" id="PF00392">
    <property type="entry name" value="GntR"/>
    <property type="match status" value="1"/>
</dbReference>
<dbReference type="PANTHER" id="PTHR43537:SF24">
    <property type="entry name" value="GLUCONATE OPERON TRANSCRIPTIONAL REPRESSOR"/>
    <property type="match status" value="1"/>
</dbReference>
<dbReference type="AlphaFoldDB" id="A0A928Q2Y2"/>
<comment type="caution">
    <text evidence="5">The sequence shown here is derived from an EMBL/GenBank/DDBJ whole genome shotgun (WGS) entry which is preliminary data.</text>
</comment>
<protein>
    <submittedName>
        <fullName evidence="5">GntR family transcriptional regulator</fullName>
    </submittedName>
</protein>
<evidence type="ECO:0000256" key="1">
    <source>
        <dbReference type="ARBA" id="ARBA00023015"/>
    </source>
</evidence>
<dbReference type="GO" id="GO:0003700">
    <property type="term" value="F:DNA-binding transcription factor activity"/>
    <property type="evidence" value="ECO:0007669"/>
    <property type="project" value="InterPro"/>
</dbReference>
<sequence>MNTYLKSMSSDDIYHALKDDILNLRLKPGQMISENEIANSYHVSRTPVKTAFLRLKGEKYIEILPQKGSFVTLLDMQYIKDIIYMRYVLEVDVMKTILEQGPYDDLMHELKSNLQKQLMMIEHDNPNPQNFYDIDSQFHYLLFQKAGRTKMWDIIQDCQVYYTRFRILDTLTTSRYLQLYQEHIELYKLLEEKDLGALQKHMYEHLHGNLKVLSQKIDGEFKEYFIPSDQSKP</sequence>
<dbReference type="CDD" id="cd07377">
    <property type="entry name" value="WHTH_GntR"/>
    <property type="match status" value="1"/>
</dbReference>
<organism evidence="5 6">
    <name type="scientific">Faecalispora sporosphaeroides</name>
    <dbReference type="NCBI Taxonomy" id="1549"/>
    <lineage>
        <taxon>Bacteria</taxon>
        <taxon>Bacillati</taxon>
        <taxon>Bacillota</taxon>
        <taxon>Clostridia</taxon>
        <taxon>Eubacteriales</taxon>
        <taxon>Oscillospiraceae</taxon>
        <taxon>Faecalispora</taxon>
    </lineage>
</organism>
<dbReference type="EMBL" id="SVNY01000001">
    <property type="protein sequence ID" value="MBE6832321.1"/>
    <property type="molecule type" value="Genomic_DNA"/>
</dbReference>
<dbReference type="Gene3D" id="1.10.10.10">
    <property type="entry name" value="Winged helix-like DNA-binding domain superfamily/Winged helix DNA-binding domain"/>
    <property type="match status" value="1"/>
</dbReference>
<dbReference type="SMART" id="SM00345">
    <property type="entry name" value="HTH_GNTR"/>
    <property type="match status" value="1"/>
</dbReference>
<dbReference type="InterPro" id="IPR036388">
    <property type="entry name" value="WH-like_DNA-bd_sf"/>
</dbReference>
<feature type="domain" description="HTH gntR-type" evidence="4">
    <location>
        <begin position="7"/>
        <end position="74"/>
    </location>
</feature>